<sequence length="543" mass="61237">MSQSSVKPVASLESLPTEIADTIYYSLTPSTLARLARVSKDIYAAVQSPLYRKPVLNSFRKLQLFARTLKGAETWDFRSGDAESKTVVHLTLLIEPAVEEARTGKPLIAVLLARLLRFIERYNPHITISIIISHSACDSQPVRSFESEVFPRVTTLILDLGEDPTLQSDSHSSGSGSRAHGSIVPIRPMRRPYSRPTPGHRCVPNAKFWTRFFNGSSFPHLQRLELHHRSWRGTSTPAYYNPAEPILFTTEDTLGLAKIERLVVNCVPEFNDSVLMAGLQHAPRLTDLHIEDCRVTYIALDKLLTHALPILHRLVLRIPRESPFARTAREGMNIRNSVEENPHLCPHFRKNGRNLKHIEFAAPFICRDLFLDGYEFKKLVDSGHPGSLQGDVNGNIVSGNLDIVLITGVVRHLRQNRETDSGTQKAACSESFEEDKQALEKERSLRTRRATIQKQKWTRKYNVLEGMCIDGDTYPELVALAEVEEDGIAWTLGHAPGNTVSTVLDGMTREARYEDEFPEDQRRRAAPSRRVREHDMNDSLSAV</sequence>
<keyword evidence="4" id="KW-1185">Reference proteome</keyword>
<feature type="region of interest" description="Disordered" evidence="1">
    <location>
        <begin position="514"/>
        <end position="543"/>
    </location>
</feature>
<dbReference type="SUPFAM" id="SSF81383">
    <property type="entry name" value="F-box domain"/>
    <property type="match status" value="1"/>
</dbReference>
<feature type="domain" description="F-box" evidence="2">
    <location>
        <begin position="9"/>
        <end position="62"/>
    </location>
</feature>
<dbReference type="PROSITE" id="PS50181">
    <property type="entry name" value="FBOX"/>
    <property type="match status" value="1"/>
</dbReference>
<reference evidence="3 4" key="1">
    <citation type="submission" date="2013-05" db="EMBL/GenBank/DDBJ databases">
        <title>Drechslerella stenobrocha genome reveals carnivorous origination and mechanical trapping mechanism of predatory fungi.</title>
        <authorList>
            <person name="Liu X."/>
            <person name="Zhang W."/>
            <person name="Liu K."/>
        </authorList>
    </citation>
    <scope>NUCLEOTIDE SEQUENCE [LARGE SCALE GENOMIC DNA]</scope>
    <source>
        <strain evidence="3 4">248</strain>
    </source>
</reference>
<name>W7HTK6_9PEZI</name>
<dbReference type="AlphaFoldDB" id="W7HTK6"/>
<dbReference type="Proteomes" id="UP000024837">
    <property type="component" value="Unassembled WGS sequence"/>
</dbReference>
<dbReference type="InterPro" id="IPR001810">
    <property type="entry name" value="F-box_dom"/>
</dbReference>
<proteinExistence type="predicted"/>
<accession>W7HTK6</accession>
<protein>
    <recommendedName>
        <fullName evidence="2">F-box domain-containing protein</fullName>
    </recommendedName>
</protein>
<evidence type="ECO:0000313" key="3">
    <source>
        <dbReference type="EMBL" id="EWC46734.1"/>
    </source>
</evidence>
<dbReference type="HOGENOM" id="CLU_506185_0_0_1"/>
<evidence type="ECO:0000313" key="4">
    <source>
        <dbReference type="Proteomes" id="UP000024837"/>
    </source>
</evidence>
<feature type="compositionally biased region" description="Basic and acidic residues" evidence="1">
    <location>
        <begin position="514"/>
        <end position="523"/>
    </location>
</feature>
<dbReference type="SUPFAM" id="SSF52047">
    <property type="entry name" value="RNI-like"/>
    <property type="match status" value="1"/>
</dbReference>
<evidence type="ECO:0000259" key="2">
    <source>
        <dbReference type="PROSITE" id="PS50181"/>
    </source>
</evidence>
<dbReference type="EMBL" id="KI966415">
    <property type="protein sequence ID" value="EWC46734.1"/>
    <property type="molecule type" value="Genomic_DNA"/>
</dbReference>
<dbReference type="InterPro" id="IPR036047">
    <property type="entry name" value="F-box-like_dom_sf"/>
</dbReference>
<gene>
    <name evidence="3" type="ORF">DRE_03979</name>
</gene>
<evidence type="ECO:0000256" key="1">
    <source>
        <dbReference type="SAM" id="MobiDB-lite"/>
    </source>
</evidence>
<organism evidence="3 4">
    <name type="scientific">Drechslerella stenobrocha 248</name>
    <dbReference type="NCBI Taxonomy" id="1043628"/>
    <lineage>
        <taxon>Eukaryota</taxon>
        <taxon>Fungi</taxon>
        <taxon>Dikarya</taxon>
        <taxon>Ascomycota</taxon>
        <taxon>Pezizomycotina</taxon>
        <taxon>Orbiliomycetes</taxon>
        <taxon>Orbiliales</taxon>
        <taxon>Orbiliaceae</taxon>
        <taxon>Drechslerella</taxon>
    </lineage>
</organism>
<dbReference type="OrthoDB" id="5348533at2759"/>